<accession>A0A9W9CRH6</accession>
<evidence type="ECO:0000313" key="1">
    <source>
        <dbReference type="EMBL" id="KAJ4377931.1"/>
    </source>
</evidence>
<dbReference type="EMBL" id="JAPEUY010000001">
    <property type="protein sequence ID" value="KAJ4377931.1"/>
    <property type="molecule type" value="Genomic_DNA"/>
</dbReference>
<dbReference type="AlphaFoldDB" id="A0A9W9CRH6"/>
<keyword evidence="2" id="KW-1185">Reference proteome</keyword>
<dbReference type="Proteomes" id="UP001140560">
    <property type="component" value="Unassembled WGS sequence"/>
</dbReference>
<proteinExistence type="predicted"/>
<evidence type="ECO:0000313" key="2">
    <source>
        <dbReference type="Proteomes" id="UP001140560"/>
    </source>
</evidence>
<gene>
    <name evidence="1" type="ORF">N0V83_000761</name>
</gene>
<reference evidence="1" key="1">
    <citation type="submission" date="2022-10" db="EMBL/GenBank/DDBJ databases">
        <title>Tapping the CABI collections for fungal endophytes: first genome assemblies for Collariella, Neodidymelliopsis, Ascochyta clinopodiicola, Didymella pomorum, Didymosphaeria variabile, Neocosmospora piperis and Neocucurbitaria cava.</title>
        <authorList>
            <person name="Hill R."/>
        </authorList>
    </citation>
    <scope>NUCLEOTIDE SEQUENCE</scope>
    <source>
        <strain evidence="1">IMI 356814</strain>
    </source>
</reference>
<organism evidence="1 2">
    <name type="scientific">Neocucurbitaria cava</name>
    <dbReference type="NCBI Taxonomy" id="798079"/>
    <lineage>
        <taxon>Eukaryota</taxon>
        <taxon>Fungi</taxon>
        <taxon>Dikarya</taxon>
        <taxon>Ascomycota</taxon>
        <taxon>Pezizomycotina</taxon>
        <taxon>Dothideomycetes</taxon>
        <taxon>Pleosporomycetidae</taxon>
        <taxon>Pleosporales</taxon>
        <taxon>Pleosporineae</taxon>
        <taxon>Cucurbitariaceae</taxon>
        <taxon>Neocucurbitaria</taxon>
    </lineage>
</organism>
<protein>
    <submittedName>
        <fullName evidence="1">Uncharacterized protein</fullName>
    </submittedName>
</protein>
<name>A0A9W9CRH6_9PLEO</name>
<comment type="caution">
    <text evidence="1">The sequence shown here is derived from an EMBL/GenBank/DDBJ whole genome shotgun (WGS) entry which is preliminary data.</text>
</comment>
<dbReference type="OrthoDB" id="5337308at2759"/>
<sequence>MTKDEEYEAAIEKGSRLLRMMLVGDHEAGQLLDPPQASAQSRFNTVANLQAYGYEEQQDIGFFRGKSIRKALQALGVDDQIAGVDDQAACEGGKNIVILHIHTETKTIGGQEYAATHARFSQVCNHAEGVLIAHDNRTAPHMGPFQDKVITKIPPLVHWSDIAFLQHIASNPNPTIPPATLKYIVRLTIQNVPTYTILSKILMKHGLTQWDTWPGITFDIDSEEGRAILGTPNGSGTAWLLIQHKKQLGDRKIEKVTLFYAGNKEDIYRWPSLLFWVG</sequence>